<evidence type="ECO:0000256" key="3">
    <source>
        <dbReference type="ARBA" id="ARBA00022475"/>
    </source>
</evidence>
<gene>
    <name evidence="9" type="ORF">QX51_16795</name>
</gene>
<evidence type="ECO:0000256" key="5">
    <source>
        <dbReference type="ARBA" id="ARBA00022989"/>
    </source>
</evidence>
<sequence>MLVVFIRSIILYIAVLISLRIMGKGEIAEMNCFDLVITLLIAEVASTPMENNDIPMIYGIAALTGLVFMQTLISILGIKARLVSRIVSGKPSILINKGKIDYNILRKEKITIDELLEQLRIQGYFNIKYVQYALLETDGGLSVVPTTTYNTTPSREYNHLPISLIQDGKIIKNNLKLINEDETWLLNILKSHHIDNLKDVLICVLDEYDKIFIQKKYE</sequence>
<keyword evidence="4 7" id="KW-0812">Transmembrane</keyword>
<evidence type="ECO:0000256" key="1">
    <source>
        <dbReference type="ARBA" id="ARBA00004651"/>
    </source>
</evidence>
<dbReference type="OrthoDB" id="1682423at2"/>
<comment type="caution">
    <text evidence="9">The sequence shown here is derived from an EMBL/GenBank/DDBJ whole genome shotgun (WGS) entry which is preliminary data.</text>
</comment>
<keyword evidence="10" id="KW-1185">Reference proteome</keyword>
<dbReference type="AlphaFoldDB" id="A0A0B3VGL0"/>
<proteinExistence type="inferred from homology"/>
<name>A0A0B3VGL0_9FIRM</name>
<evidence type="ECO:0000313" key="9">
    <source>
        <dbReference type="EMBL" id="KHS55896.1"/>
    </source>
</evidence>
<dbReference type="InterPro" id="IPR007353">
    <property type="entry name" value="DUF421"/>
</dbReference>
<evidence type="ECO:0000256" key="4">
    <source>
        <dbReference type="ARBA" id="ARBA00022692"/>
    </source>
</evidence>
<keyword evidence="5 7" id="KW-1133">Transmembrane helix</keyword>
<reference evidence="9 10" key="1">
    <citation type="submission" date="2014-12" db="EMBL/GenBank/DDBJ databases">
        <title>Draft genome sequence of Terrisporobacter sp. 08-306576, isolated from the blood culture of a bacteremia patient.</title>
        <authorList>
            <person name="Lund L.C."/>
            <person name="Sydenham T.V."/>
            <person name="Hogh S.V."/>
            <person name="Skov M.N."/>
            <person name="Kemp M."/>
            <person name="Justesen U.S."/>
        </authorList>
    </citation>
    <scope>NUCLEOTIDE SEQUENCE [LARGE SCALE GENOMIC DNA]</scope>
    <source>
        <strain evidence="9 10">08-306576</strain>
    </source>
</reference>
<dbReference type="Pfam" id="PF04239">
    <property type="entry name" value="DUF421"/>
    <property type="match status" value="1"/>
</dbReference>
<dbReference type="RefSeq" id="WP_039681057.1">
    <property type="nucleotide sequence ID" value="NZ_JAWGXO010000016.1"/>
</dbReference>
<feature type="domain" description="YetF C-terminal" evidence="8">
    <location>
        <begin position="79"/>
        <end position="204"/>
    </location>
</feature>
<dbReference type="Proteomes" id="UP000031189">
    <property type="component" value="Unassembled WGS sequence"/>
</dbReference>
<dbReference type="Gene3D" id="3.30.240.20">
    <property type="entry name" value="bsu07140 like domains"/>
    <property type="match status" value="2"/>
</dbReference>
<organism evidence="9 10">
    <name type="scientific">Terrisporobacter othiniensis</name>
    <dbReference type="NCBI Taxonomy" id="1577792"/>
    <lineage>
        <taxon>Bacteria</taxon>
        <taxon>Bacillati</taxon>
        <taxon>Bacillota</taxon>
        <taxon>Clostridia</taxon>
        <taxon>Peptostreptococcales</taxon>
        <taxon>Peptostreptococcaceae</taxon>
        <taxon>Terrisporobacter</taxon>
    </lineage>
</organism>
<evidence type="ECO:0000259" key="8">
    <source>
        <dbReference type="Pfam" id="PF04239"/>
    </source>
</evidence>
<feature type="transmembrane region" description="Helical" evidence="7">
    <location>
        <begin position="55"/>
        <end position="78"/>
    </location>
</feature>
<comment type="subcellular location">
    <subcellularLocation>
        <location evidence="1">Cell membrane</location>
        <topology evidence="1">Multi-pass membrane protein</topology>
    </subcellularLocation>
</comment>
<feature type="transmembrane region" description="Helical" evidence="7">
    <location>
        <begin position="6"/>
        <end position="23"/>
    </location>
</feature>
<dbReference type="GO" id="GO:0005886">
    <property type="term" value="C:plasma membrane"/>
    <property type="evidence" value="ECO:0007669"/>
    <property type="project" value="UniProtKB-SubCell"/>
</dbReference>
<protein>
    <recommendedName>
        <fullName evidence="8">YetF C-terminal domain-containing protein</fullName>
    </recommendedName>
</protein>
<accession>A0A0B3VGL0</accession>
<evidence type="ECO:0000256" key="6">
    <source>
        <dbReference type="ARBA" id="ARBA00023136"/>
    </source>
</evidence>
<dbReference type="STRING" id="1577792.QX51_16795"/>
<keyword evidence="6 7" id="KW-0472">Membrane</keyword>
<dbReference type="PANTHER" id="PTHR34582:SF6">
    <property type="entry name" value="UPF0702 TRANSMEMBRANE PROTEIN YCAP"/>
    <property type="match status" value="1"/>
</dbReference>
<dbReference type="PANTHER" id="PTHR34582">
    <property type="entry name" value="UPF0702 TRANSMEMBRANE PROTEIN YCAP"/>
    <property type="match status" value="1"/>
</dbReference>
<dbReference type="InterPro" id="IPR023090">
    <property type="entry name" value="UPF0702_alpha/beta_dom_sf"/>
</dbReference>
<evidence type="ECO:0000256" key="2">
    <source>
        <dbReference type="ARBA" id="ARBA00006448"/>
    </source>
</evidence>
<keyword evidence="3" id="KW-1003">Cell membrane</keyword>
<dbReference type="EMBL" id="JWHR01000134">
    <property type="protein sequence ID" value="KHS55896.1"/>
    <property type="molecule type" value="Genomic_DNA"/>
</dbReference>
<comment type="similarity">
    <text evidence="2">Belongs to the UPF0702 family.</text>
</comment>
<evidence type="ECO:0000256" key="7">
    <source>
        <dbReference type="SAM" id="Phobius"/>
    </source>
</evidence>
<evidence type="ECO:0000313" key="10">
    <source>
        <dbReference type="Proteomes" id="UP000031189"/>
    </source>
</evidence>